<sequence>VRIMKYIKRAPGKGLVFTDNGYTNIVGYSDAD</sequence>
<keyword evidence="2" id="KW-1185">Reference proteome</keyword>
<dbReference type="Proteomes" id="UP000265520">
    <property type="component" value="Unassembled WGS sequence"/>
</dbReference>
<evidence type="ECO:0000313" key="2">
    <source>
        <dbReference type="Proteomes" id="UP000265520"/>
    </source>
</evidence>
<organism evidence="1 2">
    <name type="scientific">Trifolium medium</name>
    <dbReference type="NCBI Taxonomy" id="97028"/>
    <lineage>
        <taxon>Eukaryota</taxon>
        <taxon>Viridiplantae</taxon>
        <taxon>Streptophyta</taxon>
        <taxon>Embryophyta</taxon>
        <taxon>Tracheophyta</taxon>
        <taxon>Spermatophyta</taxon>
        <taxon>Magnoliopsida</taxon>
        <taxon>eudicotyledons</taxon>
        <taxon>Gunneridae</taxon>
        <taxon>Pentapetalae</taxon>
        <taxon>rosids</taxon>
        <taxon>fabids</taxon>
        <taxon>Fabales</taxon>
        <taxon>Fabaceae</taxon>
        <taxon>Papilionoideae</taxon>
        <taxon>50 kb inversion clade</taxon>
        <taxon>NPAAA clade</taxon>
        <taxon>Hologalegina</taxon>
        <taxon>IRL clade</taxon>
        <taxon>Trifolieae</taxon>
        <taxon>Trifolium</taxon>
    </lineage>
</organism>
<accession>A0A392SDA0</accession>
<protein>
    <recommendedName>
        <fullName evidence="3">Gag-pol polyprotein</fullName>
    </recommendedName>
</protein>
<evidence type="ECO:0008006" key="3">
    <source>
        <dbReference type="Google" id="ProtNLM"/>
    </source>
</evidence>
<dbReference type="AlphaFoldDB" id="A0A392SDA0"/>
<proteinExistence type="predicted"/>
<dbReference type="EMBL" id="LXQA010364555">
    <property type="protein sequence ID" value="MCI46913.1"/>
    <property type="molecule type" value="Genomic_DNA"/>
</dbReference>
<feature type="non-terminal residue" evidence="1">
    <location>
        <position position="1"/>
    </location>
</feature>
<evidence type="ECO:0000313" key="1">
    <source>
        <dbReference type="EMBL" id="MCI46913.1"/>
    </source>
</evidence>
<comment type="caution">
    <text evidence="1">The sequence shown here is derived from an EMBL/GenBank/DDBJ whole genome shotgun (WGS) entry which is preliminary data.</text>
</comment>
<name>A0A392SDA0_9FABA</name>
<reference evidence="1 2" key="1">
    <citation type="journal article" date="2018" name="Front. Plant Sci.">
        <title>Red Clover (Trifolium pratense) and Zigzag Clover (T. medium) - A Picture of Genomic Similarities and Differences.</title>
        <authorList>
            <person name="Dluhosova J."/>
            <person name="Istvanek J."/>
            <person name="Nedelnik J."/>
            <person name="Repkova J."/>
        </authorList>
    </citation>
    <scope>NUCLEOTIDE SEQUENCE [LARGE SCALE GENOMIC DNA]</scope>
    <source>
        <strain evidence="2">cv. 10/8</strain>
        <tissue evidence="1">Leaf</tissue>
    </source>
</reference>